<dbReference type="CDD" id="cd12797">
    <property type="entry name" value="M23_peptidase"/>
    <property type="match status" value="1"/>
</dbReference>
<keyword evidence="5" id="KW-1185">Reference proteome</keyword>
<evidence type="ECO:0000256" key="2">
    <source>
        <dbReference type="SAM" id="MobiDB-lite"/>
    </source>
</evidence>
<evidence type="ECO:0000313" key="5">
    <source>
        <dbReference type="Proteomes" id="UP000272474"/>
    </source>
</evidence>
<accession>A0A3A9YWG2</accession>
<organism evidence="4 5">
    <name type="scientific">Streptomyces hoynatensis</name>
    <dbReference type="NCBI Taxonomy" id="1141874"/>
    <lineage>
        <taxon>Bacteria</taxon>
        <taxon>Bacillati</taxon>
        <taxon>Actinomycetota</taxon>
        <taxon>Actinomycetes</taxon>
        <taxon>Kitasatosporales</taxon>
        <taxon>Streptomycetaceae</taxon>
        <taxon>Streptomyces</taxon>
    </lineage>
</organism>
<feature type="region of interest" description="Disordered" evidence="2">
    <location>
        <begin position="1"/>
        <end position="37"/>
    </location>
</feature>
<dbReference type="Proteomes" id="UP000272474">
    <property type="component" value="Unassembled WGS sequence"/>
</dbReference>
<evidence type="ECO:0000259" key="3">
    <source>
        <dbReference type="Pfam" id="PF01551"/>
    </source>
</evidence>
<dbReference type="FunFam" id="2.70.70.10:FF:000013">
    <property type="entry name" value="Peptidase family M23"/>
    <property type="match status" value="1"/>
</dbReference>
<dbReference type="InterPro" id="IPR050570">
    <property type="entry name" value="Cell_wall_metabolism_enzyme"/>
</dbReference>
<dbReference type="Pfam" id="PF01551">
    <property type="entry name" value="Peptidase_M23"/>
    <property type="match status" value="1"/>
</dbReference>
<dbReference type="GO" id="GO:0004222">
    <property type="term" value="F:metalloendopeptidase activity"/>
    <property type="evidence" value="ECO:0007669"/>
    <property type="project" value="TreeGrafter"/>
</dbReference>
<keyword evidence="1" id="KW-0175">Coiled coil</keyword>
<evidence type="ECO:0000313" key="4">
    <source>
        <dbReference type="EMBL" id="RKN39557.1"/>
    </source>
</evidence>
<proteinExistence type="predicted"/>
<dbReference type="InterPro" id="IPR016047">
    <property type="entry name" value="M23ase_b-sheet_dom"/>
</dbReference>
<reference evidence="4 5" key="1">
    <citation type="journal article" date="2014" name="Int. J. Syst. Evol. Microbiol.">
        <title>Streptomyces hoynatensis sp. nov., isolated from deep marine sediment.</title>
        <authorList>
            <person name="Veyisoglu A."/>
            <person name="Sahin N."/>
        </authorList>
    </citation>
    <scope>NUCLEOTIDE SEQUENCE [LARGE SCALE GENOMIC DNA]</scope>
    <source>
        <strain evidence="4 5">KCTC 29097</strain>
    </source>
</reference>
<dbReference type="PANTHER" id="PTHR21666">
    <property type="entry name" value="PEPTIDASE-RELATED"/>
    <property type="match status" value="1"/>
</dbReference>
<dbReference type="EMBL" id="RBAL01000013">
    <property type="protein sequence ID" value="RKN39557.1"/>
    <property type="molecule type" value="Genomic_DNA"/>
</dbReference>
<feature type="domain" description="M23ase beta-sheet core" evidence="3">
    <location>
        <begin position="221"/>
        <end position="316"/>
    </location>
</feature>
<protein>
    <submittedName>
        <fullName evidence="4">M23 family metallopeptidase</fullName>
    </submittedName>
</protein>
<dbReference type="Gene3D" id="2.70.70.10">
    <property type="entry name" value="Glucose Permease (Domain IIA)"/>
    <property type="match status" value="1"/>
</dbReference>
<dbReference type="OrthoDB" id="5244067at2"/>
<dbReference type="SUPFAM" id="SSF51261">
    <property type="entry name" value="Duplicated hybrid motif"/>
    <property type="match status" value="1"/>
</dbReference>
<gene>
    <name evidence="4" type="ORF">D7294_20830</name>
</gene>
<dbReference type="AlphaFoldDB" id="A0A3A9YWG2"/>
<evidence type="ECO:0000256" key="1">
    <source>
        <dbReference type="SAM" id="Coils"/>
    </source>
</evidence>
<comment type="caution">
    <text evidence="4">The sequence shown here is derived from an EMBL/GenBank/DDBJ whole genome shotgun (WGS) entry which is preliminary data.</text>
</comment>
<dbReference type="RefSeq" id="WP_120682258.1">
    <property type="nucleotide sequence ID" value="NZ_RBAL01000013.1"/>
</dbReference>
<feature type="coiled-coil region" evidence="1">
    <location>
        <begin position="163"/>
        <end position="197"/>
    </location>
</feature>
<dbReference type="InterPro" id="IPR011055">
    <property type="entry name" value="Dup_hybrid_motif"/>
</dbReference>
<dbReference type="PANTHER" id="PTHR21666:SF270">
    <property type="entry name" value="MUREIN HYDROLASE ACTIVATOR ENVC"/>
    <property type="match status" value="1"/>
</dbReference>
<sequence>MPPSDGGHPAYFGPRPSDGEPYTEWNPSEDSLRPLRGRHRVVRQRGGTIARSRAVLGVGVIAAVGAGGMATANDDGAGSLPGMGAAADKLKAIQADIPVLGDLLSSPDSAAPDSVAPFTEAGLTATETAAGHADAGEALRARILQQADQQESAAAAAAVTTAVQAAEEDAAEQAAAAAEAERAAAEAERRARELRESYRLPLADFTLTAGYGDSGGMWQADHTGQDFAAPTGTPVKNVHTGTVKEAAWAGSYGYRVVVELEDGTELWYCHLSSMSVSAGQELTTGDQIGLVGSTGNSTGPHLHVEVRPGGGDPVDPLPWLRDKGLNV</sequence>
<name>A0A3A9YWG2_9ACTN</name>